<protein>
    <submittedName>
        <fullName evidence="7">Methyl-accepting chemotaxis protein</fullName>
    </submittedName>
</protein>
<dbReference type="InterPro" id="IPR004089">
    <property type="entry name" value="MCPsignal_dom"/>
</dbReference>
<keyword evidence="3" id="KW-0807">Transducer</keyword>
<keyword evidence="4" id="KW-0812">Transmembrane</keyword>
<keyword evidence="8" id="KW-1185">Reference proteome</keyword>
<comment type="similarity">
    <text evidence="2">Belongs to the methyl-accepting chemotaxis (MCP) protein family.</text>
</comment>
<organism evidence="7 8">
    <name type="scientific">Marivita lacus</name>
    <dbReference type="NCBI Taxonomy" id="1323742"/>
    <lineage>
        <taxon>Bacteria</taxon>
        <taxon>Pseudomonadati</taxon>
        <taxon>Pseudomonadota</taxon>
        <taxon>Alphaproteobacteria</taxon>
        <taxon>Rhodobacterales</taxon>
        <taxon>Roseobacteraceae</taxon>
        <taxon>Marivita</taxon>
    </lineage>
</organism>
<evidence type="ECO:0000259" key="6">
    <source>
        <dbReference type="PROSITE" id="PS50885"/>
    </source>
</evidence>
<feature type="transmembrane region" description="Helical" evidence="4">
    <location>
        <begin position="71"/>
        <end position="93"/>
    </location>
</feature>
<feature type="transmembrane region" description="Helical" evidence="4">
    <location>
        <begin position="21"/>
        <end position="38"/>
    </location>
</feature>
<accession>A0ABQ1LH49</accession>
<dbReference type="InterPro" id="IPR003660">
    <property type="entry name" value="HAMP_dom"/>
</dbReference>
<keyword evidence="4" id="KW-1133">Transmembrane helix</keyword>
<dbReference type="SUPFAM" id="SSF58104">
    <property type="entry name" value="Methyl-accepting chemotaxis protein (MCP) signaling domain"/>
    <property type="match status" value="1"/>
</dbReference>
<dbReference type="SMART" id="SM00283">
    <property type="entry name" value="MA"/>
    <property type="match status" value="1"/>
</dbReference>
<dbReference type="PRINTS" id="PR00260">
    <property type="entry name" value="CHEMTRNSDUCR"/>
</dbReference>
<sequence>MLMINSLRRQLGELDERSVQQCANLVLTFAPAVVSLFIVNSDGWWVFAALGVLIGILGAFSALFASGLRDYVLSFCFVLHGVILTAAFTGHPWQIDSHMVFFALLAVVATLGSAGALLFAASLIAVHHLSLGLLMPALIFPTGVESDNLGRILFHAGIVLAETAVLLVNIIKRADAVSAIAARQQEADEQRLAAVASEQGAEIQRKNAAQVVLLLQERLSSLDAGQLDCRIEEKLPAEFEPLRQSFNSTVGRLNDIISQVNGVASQMRSRGEEVGNASKALAHRAEAQAATLEETAAAIQELTTAVGEAAIKAGTASKTATTVRQGADETGAVVQGAVNAMTMIERSSAEISKIISVIDGIAFQTNLLALNAGVEAARAGEAGRGFAVVATEVRGLSKRCADAASEIRDLISDSSSHVAEGADLVGKAGPAISRVVTEVAEISTTLESISIGMQDQSSSLNEVNNGMTGLDKVTQQNASVADKLMHDGAQLNTLAIQLSELMSHFDKGNWERQKLIAA</sequence>
<name>A0ABQ1LH49_9RHOB</name>
<dbReference type="Gene3D" id="1.10.287.950">
    <property type="entry name" value="Methyl-accepting chemotaxis protein"/>
    <property type="match status" value="1"/>
</dbReference>
<feature type="domain" description="HAMP" evidence="6">
    <location>
        <begin position="206"/>
        <end position="258"/>
    </location>
</feature>
<feature type="domain" description="Methyl-accepting transducer" evidence="5">
    <location>
        <begin position="263"/>
        <end position="492"/>
    </location>
</feature>
<comment type="caution">
    <text evidence="7">The sequence shown here is derived from an EMBL/GenBank/DDBJ whole genome shotgun (WGS) entry which is preliminary data.</text>
</comment>
<dbReference type="PROSITE" id="PS50111">
    <property type="entry name" value="CHEMOTAXIS_TRANSDUC_2"/>
    <property type="match status" value="1"/>
</dbReference>
<gene>
    <name evidence="7" type="ORF">GCM10011363_45710</name>
</gene>
<dbReference type="InterPro" id="IPR051310">
    <property type="entry name" value="MCP_chemotaxis"/>
</dbReference>
<feature type="transmembrane region" description="Helical" evidence="4">
    <location>
        <begin position="123"/>
        <end position="140"/>
    </location>
</feature>
<reference evidence="8" key="1">
    <citation type="journal article" date="2019" name="Int. J. Syst. Evol. Microbiol.">
        <title>The Global Catalogue of Microorganisms (GCM) 10K type strain sequencing project: providing services to taxonomists for standard genome sequencing and annotation.</title>
        <authorList>
            <consortium name="The Broad Institute Genomics Platform"/>
            <consortium name="The Broad Institute Genome Sequencing Center for Infectious Disease"/>
            <person name="Wu L."/>
            <person name="Ma J."/>
        </authorList>
    </citation>
    <scope>NUCLEOTIDE SEQUENCE [LARGE SCALE GENOMIC DNA]</scope>
    <source>
        <strain evidence="8">CGMCC 1.12478</strain>
    </source>
</reference>
<dbReference type="Pfam" id="PF00015">
    <property type="entry name" value="MCPsignal"/>
    <property type="match status" value="1"/>
</dbReference>
<evidence type="ECO:0000256" key="2">
    <source>
        <dbReference type="ARBA" id="ARBA00029447"/>
    </source>
</evidence>
<evidence type="ECO:0000313" key="8">
    <source>
        <dbReference type="Proteomes" id="UP000645462"/>
    </source>
</evidence>
<evidence type="ECO:0000259" key="5">
    <source>
        <dbReference type="PROSITE" id="PS50111"/>
    </source>
</evidence>
<dbReference type="PROSITE" id="PS50885">
    <property type="entry name" value="HAMP"/>
    <property type="match status" value="1"/>
</dbReference>
<evidence type="ECO:0000256" key="3">
    <source>
        <dbReference type="PROSITE-ProRule" id="PRU00284"/>
    </source>
</evidence>
<feature type="transmembrane region" description="Helical" evidence="4">
    <location>
        <begin position="99"/>
        <end position="118"/>
    </location>
</feature>
<evidence type="ECO:0000256" key="1">
    <source>
        <dbReference type="ARBA" id="ARBA00022500"/>
    </source>
</evidence>
<feature type="transmembrane region" description="Helical" evidence="4">
    <location>
        <begin position="44"/>
        <end position="64"/>
    </location>
</feature>
<dbReference type="PANTHER" id="PTHR43531">
    <property type="entry name" value="PROTEIN ICFG"/>
    <property type="match status" value="1"/>
</dbReference>
<dbReference type="RefSeq" id="WP_188484413.1">
    <property type="nucleotide sequence ID" value="NZ_BMFC01000033.1"/>
</dbReference>
<evidence type="ECO:0000256" key="4">
    <source>
        <dbReference type="SAM" id="Phobius"/>
    </source>
</evidence>
<dbReference type="EMBL" id="BMFC01000033">
    <property type="protein sequence ID" value="GGC24074.1"/>
    <property type="molecule type" value="Genomic_DNA"/>
</dbReference>
<evidence type="ECO:0000313" key="7">
    <source>
        <dbReference type="EMBL" id="GGC24074.1"/>
    </source>
</evidence>
<dbReference type="Proteomes" id="UP000645462">
    <property type="component" value="Unassembled WGS sequence"/>
</dbReference>
<proteinExistence type="inferred from homology"/>
<dbReference type="PANTHER" id="PTHR43531:SF11">
    <property type="entry name" value="METHYL-ACCEPTING CHEMOTAXIS PROTEIN 3"/>
    <property type="match status" value="1"/>
</dbReference>
<feature type="transmembrane region" description="Helical" evidence="4">
    <location>
        <begin position="152"/>
        <end position="171"/>
    </location>
</feature>
<keyword evidence="1" id="KW-0145">Chemotaxis</keyword>
<keyword evidence="4" id="KW-0472">Membrane</keyword>
<dbReference type="CDD" id="cd11386">
    <property type="entry name" value="MCP_signal"/>
    <property type="match status" value="1"/>
</dbReference>
<dbReference type="InterPro" id="IPR004090">
    <property type="entry name" value="Chemotax_Me-accpt_rcpt"/>
</dbReference>